<dbReference type="InterPro" id="IPR008988">
    <property type="entry name" value="Transcriptional_repressor_C"/>
</dbReference>
<feature type="domain" description="Ferrous iron transporter FeoA-like" evidence="2">
    <location>
        <begin position="4"/>
        <end position="77"/>
    </location>
</feature>
<protein>
    <submittedName>
        <fullName evidence="3">Ferrous iron transport protein A</fullName>
    </submittedName>
</protein>
<evidence type="ECO:0000259" key="2">
    <source>
        <dbReference type="SMART" id="SM00899"/>
    </source>
</evidence>
<dbReference type="EMBL" id="JBHSMI010000013">
    <property type="protein sequence ID" value="MFC5402679.1"/>
    <property type="molecule type" value="Genomic_DNA"/>
</dbReference>
<sequence length="78" mass="8591">MIAITLLETPYGSLMKVTNLDDVHPLVRRRLADLGIMQGSVISLRKAMPFGGPCTIEVKGQWIAIRRKDAGRIVVEAC</sequence>
<dbReference type="InterPro" id="IPR038157">
    <property type="entry name" value="FeoA_core_dom"/>
</dbReference>
<comment type="caution">
    <text evidence="3">The sequence shown here is derived from an EMBL/GenBank/DDBJ whole genome shotgun (WGS) entry which is preliminary data.</text>
</comment>
<dbReference type="Proteomes" id="UP001596113">
    <property type="component" value="Unassembled WGS sequence"/>
</dbReference>
<dbReference type="SMART" id="SM00899">
    <property type="entry name" value="FeoA"/>
    <property type="match status" value="1"/>
</dbReference>
<proteinExistence type="predicted"/>
<gene>
    <name evidence="3" type="ORF">ACFPOF_07995</name>
</gene>
<dbReference type="InterPro" id="IPR007167">
    <property type="entry name" value="Fe-transptr_FeoA-like"/>
</dbReference>
<keyword evidence="4" id="KW-1185">Reference proteome</keyword>
<keyword evidence="1" id="KW-0408">Iron</keyword>
<dbReference type="RefSeq" id="WP_378131341.1">
    <property type="nucleotide sequence ID" value="NZ_JBHSMI010000013.1"/>
</dbReference>
<evidence type="ECO:0000313" key="3">
    <source>
        <dbReference type="EMBL" id="MFC5402679.1"/>
    </source>
</evidence>
<reference evidence="4" key="1">
    <citation type="journal article" date="2019" name="Int. J. Syst. Evol. Microbiol.">
        <title>The Global Catalogue of Microorganisms (GCM) 10K type strain sequencing project: providing services to taxonomists for standard genome sequencing and annotation.</title>
        <authorList>
            <consortium name="The Broad Institute Genomics Platform"/>
            <consortium name="The Broad Institute Genome Sequencing Center for Infectious Disease"/>
            <person name="Wu L."/>
            <person name="Ma J."/>
        </authorList>
    </citation>
    <scope>NUCLEOTIDE SEQUENCE [LARGE SCALE GENOMIC DNA]</scope>
    <source>
        <strain evidence="4">CGMCC 1.18575</strain>
    </source>
</reference>
<name>A0ABW0HQ87_9BACL</name>
<evidence type="ECO:0000313" key="4">
    <source>
        <dbReference type="Proteomes" id="UP001596113"/>
    </source>
</evidence>
<accession>A0ABW0HQ87</accession>
<organism evidence="3 4">
    <name type="scientific">Cohnella soli</name>
    <dbReference type="NCBI Taxonomy" id="425005"/>
    <lineage>
        <taxon>Bacteria</taxon>
        <taxon>Bacillati</taxon>
        <taxon>Bacillota</taxon>
        <taxon>Bacilli</taxon>
        <taxon>Bacillales</taxon>
        <taxon>Paenibacillaceae</taxon>
        <taxon>Cohnella</taxon>
    </lineage>
</organism>
<dbReference type="Pfam" id="PF04023">
    <property type="entry name" value="FeoA"/>
    <property type="match status" value="1"/>
</dbReference>
<dbReference type="Gene3D" id="2.30.30.90">
    <property type="match status" value="1"/>
</dbReference>
<dbReference type="SUPFAM" id="SSF50037">
    <property type="entry name" value="C-terminal domain of transcriptional repressors"/>
    <property type="match status" value="1"/>
</dbReference>
<dbReference type="InterPro" id="IPR052713">
    <property type="entry name" value="FeoA"/>
</dbReference>
<dbReference type="PANTHER" id="PTHR42954:SF1">
    <property type="entry name" value="FERROUS IRON TRANSPORTER FEOA DOMAIN-CONTAINING PROTEIN"/>
    <property type="match status" value="1"/>
</dbReference>
<evidence type="ECO:0000256" key="1">
    <source>
        <dbReference type="ARBA" id="ARBA00023004"/>
    </source>
</evidence>
<dbReference type="PANTHER" id="PTHR42954">
    <property type="entry name" value="FE(2+) TRANSPORT PROTEIN A"/>
    <property type="match status" value="1"/>
</dbReference>